<dbReference type="InterPro" id="IPR000944">
    <property type="entry name" value="Tscrpt_reg_Rrf2"/>
</dbReference>
<dbReference type="KEGG" id="shom:EGX58_05440"/>
<dbReference type="PANTHER" id="PTHR33221:SF15">
    <property type="entry name" value="HTH-TYPE TRANSCRIPTIONAL REGULATOR YWGB-RELATED"/>
    <property type="match status" value="1"/>
</dbReference>
<dbReference type="SUPFAM" id="SSF46785">
    <property type="entry name" value="Winged helix' DNA-binding domain"/>
    <property type="match status" value="1"/>
</dbReference>
<gene>
    <name evidence="1" type="ORF">FOB69_04110</name>
</gene>
<organism evidence="1 2">
    <name type="scientific">Staphylococcus hominis</name>
    <dbReference type="NCBI Taxonomy" id="1290"/>
    <lineage>
        <taxon>Bacteria</taxon>
        <taxon>Bacillati</taxon>
        <taxon>Bacillota</taxon>
        <taxon>Bacilli</taxon>
        <taxon>Bacillales</taxon>
        <taxon>Staphylococcaceae</taxon>
        <taxon>Staphylococcus</taxon>
    </lineage>
</organism>
<reference evidence="1 2" key="1">
    <citation type="submission" date="2019-09" db="EMBL/GenBank/DDBJ databases">
        <title>FDA dAtabase for Regulatory Grade micrObial Sequences (FDA-ARGOS): Supporting development and validation of Infectious Disease Dx tests.</title>
        <authorList>
            <person name="Sciortino C."/>
            <person name="Tallon L."/>
            <person name="Sadzewicz L."/>
            <person name="Vavikolanu K."/>
            <person name="Mehta A."/>
            <person name="Aluvathingal J."/>
            <person name="Nadendla S."/>
            <person name="Nandy P."/>
            <person name="Geyer C."/>
            <person name="Yan Y."/>
            <person name="Sichtig H."/>
        </authorList>
    </citation>
    <scope>NUCLEOTIDE SEQUENCE [LARGE SCALE GENOMIC DNA]</scope>
    <source>
        <strain evidence="1 2">FDAARGOS_661</strain>
    </source>
</reference>
<dbReference type="GO" id="GO:0003700">
    <property type="term" value="F:DNA-binding transcription factor activity"/>
    <property type="evidence" value="ECO:0007669"/>
    <property type="project" value="TreeGrafter"/>
</dbReference>
<evidence type="ECO:0000313" key="1">
    <source>
        <dbReference type="EMBL" id="QKQ28751.1"/>
    </source>
</evidence>
<dbReference type="PANTHER" id="PTHR33221">
    <property type="entry name" value="WINGED HELIX-TURN-HELIX TRANSCRIPTIONAL REGULATOR, RRF2 FAMILY"/>
    <property type="match status" value="1"/>
</dbReference>
<name>A0A4Q9WQ04_STAHO</name>
<dbReference type="PROSITE" id="PS51197">
    <property type="entry name" value="HTH_RRF2_2"/>
    <property type="match status" value="1"/>
</dbReference>
<sequence>MKLSTGWEQAIYVLLILNQLPRQSVMTSTALSKRLKVSDSYLKKIVKALVKENLVYSTTGKNGGFTLRKKLKDITFYDVFLAIEGRGNIFSSQHLLTNFLGEKEGHKAQQCNISIALNHIEHTLISTLSNINLDDIYQDIIKLYNLEDIIQWIRLNSKTL</sequence>
<dbReference type="NCBIfam" id="TIGR00738">
    <property type="entry name" value="rrf2_super"/>
    <property type="match status" value="1"/>
</dbReference>
<evidence type="ECO:0000313" key="2">
    <source>
        <dbReference type="Proteomes" id="UP000509636"/>
    </source>
</evidence>
<dbReference type="InterPro" id="IPR036388">
    <property type="entry name" value="WH-like_DNA-bd_sf"/>
</dbReference>
<accession>A0A4Q9WQ04</accession>
<dbReference type="AlphaFoldDB" id="A0A4Q9WQ04"/>
<dbReference type="Gene3D" id="1.10.10.10">
    <property type="entry name" value="Winged helix-like DNA-binding domain superfamily/Winged helix DNA-binding domain"/>
    <property type="match status" value="1"/>
</dbReference>
<dbReference type="RefSeq" id="WP_048678939.1">
    <property type="nucleotide sequence ID" value="NZ_CAXOIK010000008.1"/>
</dbReference>
<dbReference type="GO" id="GO:0005829">
    <property type="term" value="C:cytosol"/>
    <property type="evidence" value="ECO:0007669"/>
    <property type="project" value="TreeGrafter"/>
</dbReference>
<dbReference type="EMBL" id="CP054550">
    <property type="protein sequence ID" value="QKQ28751.1"/>
    <property type="molecule type" value="Genomic_DNA"/>
</dbReference>
<dbReference type="Pfam" id="PF02082">
    <property type="entry name" value="Rrf2"/>
    <property type="match status" value="1"/>
</dbReference>
<dbReference type="GeneID" id="58106284"/>
<protein>
    <submittedName>
        <fullName evidence="1">Rrf2 family transcriptional regulator</fullName>
    </submittedName>
</protein>
<proteinExistence type="predicted"/>
<dbReference type="Proteomes" id="UP000509636">
    <property type="component" value="Chromosome"/>
</dbReference>
<dbReference type="InterPro" id="IPR036390">
    <property type="entry name" value="WH_DNA-bd_sf"/>
</dbReference>